<feature type="non-terminal residue" evidence="1">
    <location>
        <position position="91"/>
    </location>
</feature>
<gene>
    <name evidence="1" type="ORF">Tci_907895</name>
</gene>
<dbReference type="EMBL" id="BKCJ011464902">
    <property type="protein sequence ID" value="GFD35926.1"/>
    <property type="molecule type" value="Genomic_DNA"/>
</dbReference>
<dbReference type="AlphaFoldDB" id="A0A699VRH2"/>
<comment type="caution">
    <text evidence="1">The sequence shown here is derived from an EMBL/GenBank/DDBJ whole genome shotgun (WGS) entry which is preliminary data.</text>
</comment>
<name>A0A699VRH2_TANCI</name>
<organism evidence="1">
    <name type="scientific">Tanacetum cinerariifolium</name>
    <name type="common">Dalmatian daisy</name>
    <name type="synonym">Chrysanthemum cinerariifolium</name>
    <dbReference type="NCBI Taxonomy" id="118510"/>
    <lineage>
        <taxon>Eukaryota</taxon>
        <taxon>Viridiplantae</taxon>
        <taxon>Streptophyta</taxon>
        <taxon>Embryophyta</taxon>
        <taxon>Tracheophyta</taxon>
        <taxon>Spermatophyta</taxon>
        <taxon>Magnoliopsida</taxon>
        <taxon>eudicotyledons</taxon>
        <taxon>Gunneridae</taxon>
        <taxon>Pentapetalae</taxon>
        <taxon>asterids</taxon>
        <taxon>campanulids</taxon>
        <taxon>Asterales</taxon>
        <taxon>Asteraceae</taxon>
        <taxon>Asteroideae</taxon>
        <taxon>Anthemideae</taxon>
        <taxon>Anthemidinae</taxon>
        <taxon>Tanacetum</taxon>
    </lineage>
</organism>
<feature type="non-terminal residue" evidence="1">
    <location>
        <position position="1"/>
    </location>
</feature>
<protein>
    <submittedName>
        <fullName evidence="1">Uncharacterized protein</fullName>
    </submittedName>
</protein>
<sequence>ATQVVAASTPIHAAKPIVVDVSTLISAAKPKVLKIVAATLAVPTRKRKGVMEKEEEEIIKSINETLVQKAAKRRRLHEQAKEDENLKKQLE</sequence>
<proteinExistence type="predicted"/>
<evidence type="ECO:0000313" key="1">
    <source>
        <dbReference type="EMBL" id="GFD35926.1"/>
    </source>
</evidence>
<accession>A0A699VRH2</accession>
<reference evidence="1" key="1">
    <citation type="journal article" date="2019" name="Sci. Rep.">
        <title>Draft genome of Tanacetum cinerariifolium, the natural source of mosquito coil.</title>
        <authorList>
            <person name="Yamashiro T."/>
            <person name="Shiraishi A."/>
            <person name="Satake H."/>
            <person name="Nakayama K."/>
        </authorList>
    </citation>
    <scope>NUCLEOTIDE SEQUENCE</scope>
</reference>